<sequence>MNYIIDQQTKRVLWINSDPNQLGGEAAWSEFDANRHQIAYALHYNPQVGETFKATLENGIAKEFLMKKVYNKNTMLERALMNWNEELDPATETEEEPLKDQNGIFLSNQRYSESGWIVDLSQLKEELLRSVDRICETKIVSGFASSALGDSHRYGSDRDDQLNLIGSVSIADSVLYKCEDMNGVKEYKMHSNSQIKQVLNDGAARKIQLLQRAAELKSSIRTANSFESISKIDINSGWD</sequence>
<evidence type="ECO:0000313" key="2">
    <source>
        <dbReference type="EMBL" id="TGL87093.1"/>
    </source>
</evidence>
<dbReference type="InterPro" id="IPR025484">
    <property type="entry name" value="DUF4376"/>
</dbReference>
<dbReference type="AlphaFoldDB" id="A0A6N4QG60"/>
<gene>
    <name evidence="2" type="ORF">EHQ83_04840</name>
</gene>
<dbReference type="Proteomes" id="UP000297613">
    <property type="component" value="Unassembled WGS sequence"/>
</dbReference>
<organism evidence="2 3">
    <name type="scientific">Leptospira yasudae</name>
    <dbReference type="NCBI Taxonomy" id="2202201"/>
    <lineage>
        <taxon>Bacteria</taxon>
        <taxon>Pseudomonadati</taxon>
        <taxon>Spirochaetota</taxon>
        <taxon>Spirochaetia</taxon>
        <taxon>Leptospirales</taxon>
        <taxon>Leptospiraceae</taxon>
        <taxon>Leptospira</taxon>
    </lineage>
</organism>
<feature type="domain" description="DUF4376" evidence="1">
    <location>
        <begin position="122"/>
        <end position="227"/>
    </location>
</feature>
<name>A0A6N4QG60_9LEPT</name>
<evidence type="ECO:0000259" key="1">
    <source>
        <dbReference type="Pfam" id="PF14301"/>
    </source>
</evidence>
<proteinExistence type="predicted"/>
<protein>
    <recommendedName>
        <fullName evidence="1">DUF4376 domain-containing protein</fullName>
    </recommendedName>
</protein>
<dbReference type="Pfam" id="PF14301">
    <property type="entry name" value="DUF4376"/>
    <property type="match status" value="1"/>
</dbReference>
<dbReference type="RefSeq" id="WP_135573780.1">
    <property type="nucleotide sequence ID" value="NZ_RQGK01000037.1"/>
</dbReference>
<evidence type="ECO:0000313" key="3">
    <source>
        <dbReference type="Proteomes" id="UP000297613"/>
    </source>
</evidence>
<reference evidence="2 3" key="1">
    <citation type="journal article" date="2019" name="PLoS Negl. Trop. Dis.">
        <title>Revisiting the worldwide diversity of Leptospira species in the environment.</title>
        <authorList>
            <person name="Vincent A.T."/>
            <person name="Schiettekatte O."/>
            <person name="Bourhy P."/>
            <person name="Veyrier F.J."/>
            <person name="Picardeau M."/>
        </authorList>
    </citation>
    <scope>NUCLEOTIDE SEQUENCE [LARGE SCALE GENOMIC DNA]</scope>
    <source>
        <strain evidence="2 3">201702445</strain>
    </source>
</reference>
<dbReference type="EMBL" id="RQGM01000017">
    <property type="protein sequence ID" value="TGL87093.1"/>
    <property type="molecule type" value="Genomic_DNA"/>
</dbReference>
<accession>A0A6N4QG60</accession>
<comment type="caution">
    <text evidence="2">The sequence shown here is derived from an EMBL/GenBank/DDBJ whole genome shotgun (WGS) entry which is preliminary data.</text>
</comment>